<dbReference type="PROSITE" id="PS51219">
    <property type="entry name" value="DPCK"/>
    <property type="match status" value="1"/>
</dbReference>
<dbReference type="InterPro" id="IPR027417">
    <property type="entry name" value="P-loop_NTPase"/>
</dbReference>
<dbReference type="PANTHER" id="PTHR10695:SF46">
    <property type="entry name" value="BIFUNCTIONAL COENZYME A SYNTHASE-RELATED"/>
    <property type="match status" value="1"/>
</dbReference>
<dbReference type="SUPFAM" id="SSF52374">
    <property type="entry name" value="Nucleotidylyl transferase"/>
    <property type="match status" value="1"/>
</dbReference>
<dbReference type="OMA" id="EIHCHEV"/>
<dbReference type="RefSeq" id="XP_003144396.2">
    <property type="nucleotide sequence ID" value="XM_003144348.2"/>
</dbReference>
<gene>
    <name evidence="4" type="ORF">LOAG_08818</name>
</gene>
<dbReference type="CDD" id="cd02164">
    <property type="entry name" value="PPAT_CoAS"/>
    <property type="match status" value="1"/>
</dbReference>
<dbReference type="EMBL" id="JH712079">
    <property type="protein sequence ID" value="EFO19674.2"/>
    <property type="molecule type" value="Genomic_DNA"/>
</dbReference>
<evidence type="ECO:0000256" key="1">
    <source>
        <dbReference type="ARBA" id="ARBA00022741"/>
    </source>
</evidence>
<proteinExistence type="inferred from homology"/>
<dbReference type="Gene3D" id="3.40.50.300">
    <property type="entry name" value="P-loop containing nucleotide triphosphate hydrolases"/>
    <property type="match status" value="1"/>
</dbReference>
<feature type="domain" description="Cytidyltransferase-like" evidence="3">
    <location>
        <begin position="144"/>
        <end position="238"/>
    </location>
</feature>
<dbReference type="OrthoDB" id="330671at2759"/>
<organism evidence="4">
    <name type="scientific">Loa loa</name>
    <name type="common">Eye worm</name>
    <name type="synonym">Filaria loa</name>
    <dbReference type="NCBI Taxonomy" id="7209"/>
    <lineage>
        <taxon>Eukaryota</taxon>
        <taxon>Metazoa</taxon>
        <taxon>Ecdysozoa</taxon>
        <taxon>Nematoda</taxon>
        <taxon>Chromadorea</taxon>
        <taxon>Rhabditida</taxon>
        <taxon>Spirurina</taxon>
        <taxon>Spiruromorpha</taxon>
        <taxon>Filarioidea</taxon>
        <taxon>Onchocercidae</taxon>
        <taxon>Loa</taxon>
    </lineage>
</organism>
<keyword evidence="2" id="KW-0067">ATP-binding</keyword>
<dbReference type="GO" id="GO:0005524">
    <property type="term" value="F:ATP binding"/>
    <property type="evidence" value="ECO:0007669"/>
    <property type="project" value="UniProtKB-KW"/>
</dbReference>
<dbReference type="Gene3D" id="3.40.50.620">
    <property type="entry name" value="HUPs"/>
    <property type="match status" value="1"/>
</dbReference>
<dbReference type="InterPro" id="IPR014729">
    <property type="entry name" value="Rossmann-like_a/b/a_fold"/>
</dbReference>
<dbReference type="InterPro" id="IPR001977">
    <property type="entry name" value="Depp_CoAkinase"/>
</dbReference>
<dbReference type="CTD" id="9946246"/>
<dbReference type="GO" id="GO:0015937">
    <property type="term" value="P:coenzyme A biosynthetic process"/>
    <property type="evidence" value="ECO:0007669"/>
    <property type="project" value="InterPro"/>
</dbReference>
<evidence type="ECO:0000256" key="2">
    <source>
        <dbReference type="ARBA" id="ARBA00022840"/>
    </source>
</evidence>
<dbReference type="NCBIfam" id="TIGR00152">
    <property type="entry name" value="dephospho-CoA kinase"/>
    <property type="match status" value="1"/>
</dbReference>
<dbReference type="GO" id="GO:0004140">
    <property type="term" value="F:dephospho-CoA kinase activity"/>
    <property type="evidence" value="ECO:0007669"/>
    <property type="project" value="InterPro"/>
</dbReference>
<reference evidence="4" key="1">
    <citation type="submission" date="2012-04" db="EMBL/GenBank/DDBJ databases">
        <title>The Genome Sequence of Loa loa.</title>
        <authorList>
            <consortium name="The Broad Institute Genome Sequencing Platform"/>
            <consortium name="Broad Institute Genome Sequencing Center for Infectious Disease"/>
            <person name="Nutman T.B."/>
            <person name="Fink D.L."/>
            <person name="Russ C."/>
            <person name="Young S."/>
            <person name="Zeng Q."/>
            <person name="Gargeya S."/>
            <person name="Alvarado L."/>
            <person name="Berlin A."/>
            <person name="Chapman S.B."/>
            <person name="Chen Z."/>
            <person name="Freedman E."/>
            <person name="Gellesch M."/>
            <person name="Goldberg J."/>
            <person name="Griggs A."/>
            <person name="Gujja S."/>
            <person name="Heilman E.R."/>
            <person name="Heiman D."/>
            <person name="Howarth C."/>
            <person name="Mehta T."/>
            <person name="Neiman D."/>
            <person name="Pearson M."/>
            <person name="Roberts A."/>
            <person name="Saif S."/>
            <person name="Shea T."/>
            <person name="Shenoy N."/>
            <person name="Sisk P."/>
            <person name="Stolte C."/>
            <person name="Sykes S."/>
            <person name="White J."/>
            <person name="Yandava C."/>
            <person name="Haas B."/>
            <person name="Henn M.R."/>
            <person name="Nusbaum C."/>
            <person name="Birren B."/>
        </authorList>
    </citation>
    <scope>NUCLEOTIDE SEQUENCE [LARGE SCALE GENOMIC DNA]</scope>
</reference>
<dbReference type="KEGG" id="loa:LOAG_08818"/>
<dbReference type="SUPFAM" id="SSF52540">
    <property type="entry name" value="P-loop containing nucleoside triphosphate hydrolases"/>
    <property type="match status" value="1"/>
</dbReference>
<dbReference type="CDD" id="cd02022">
    <property type="entry name" value="DPCK"/>
    <property type="match status" value="1"/>
</dbReference>
<name>A0A1S0TT18_LOALO</name>
<dbReference type="NCBIfam" id="NF001985">
    <property type="entry name" value="PRK00777.1"/>
    <property type="match status" value="1"/>
</dbReference>
<dbReference type="InterPro" id="IPR004821">
    <property type="entry name" value="Cyt_trans-like"/>
</dbReference>
<dbReference type="FunFam" id="3.40.50.620:FF:000089">
    <property type="entry name" value="Bifunctional coenzyme A synthase"/>
    <property type="match status" value="1"/>
</dbReference>
<sequence length="512" mass="57162">MCKAVPNSSPLSGHPISFVVTPPSPLHSIVSFPIFSSTSTVTVSRQMDDVGLLVIGPKFLQDIGIVLANASKTVTNKLYVRVATELDLFEVLSKVYIEGSKICDTLDIRVIVDDSRERIFKTIISEDKTIECNRTFDKPYGAVVLGGTFDRLHNGHKMLLSRAVMAASERVVCGITCGDMIKKKVLWELMEPFEKRAKAVQEFVEDISCIVRCEVHPIMDPYGPSVVDPDLRAIVVSNETEKGGHAVNDRRKERNLSTLDLIKINLIDGKDELMGEYKLSSSTRRRALLGTFLKPLKFEKFPRPFVIGLTGGIASGKTDVANFLSENGCEVINCDKLAHELYEKGTVIATNIATTFGDHIVQDGVVDRKKLGTIVFADKEKLKLLNDIIWPFLKNKVKETIAQSKAEFVVVDAAILLEAGWDTDGILHQVWSCIIPPTTAKERIVERDHITPEEAEKRIHSQMNNLERVKRSDVVICPLWAYEETRRQLLLALSALRSFANQRLRKYNSATA</sequence>
<dbReference type="PANTHER" id="PTHR10695">
    <property type="entry name" value="DEPHOSPHO-COA KINASE-RELATED"/>
    <property type="match status" value="1"/>
</dbReference>
<dbReference type="Pfam" id="PF01467">
    <property type="entry name" value="CTP_transf_like"/>
    <property type="match status" value="1"/>
</dbReference>
<evidence type="ECO:0000313" key="4">
    <source>
        <dbReference type="EMBL" id="EFO19674.2"/>
    </source>
</evidence>
<dbReference type="GeneID" id="9946246"/>
<dbReference type="InParanoid" id="A0A1S0TT18"/>
<dbReference type="AlphaFoldDB" id="A0A1S0TT18"/>
<protein>
    <recommendedName>
        <fullName evidence="3">Cytidyltransferase-like domain-containing protein</fullName>
    </recommendedName>
</protein>
<accession>A0A1S0TT18</accession>
<dbReference type="FunCoup" id="A0A1S0TT18">
    <property type="interactions" value="1906"/>
</dbReference>
<evidence type="ECO:0000259" key="3">
    <source>
        <dbReference type="Pfam" id="PF01467"/>
    </source>
</evidence>
<keyword evidence="1" id="KW-0547">Nucleotide-binding</keyword>
<dbReference type="Pfam" id="PF01121">
    <property type="entry name" value="CoaE"/>
    <property type="match status" value="1"/>
</dbReference>
<dbReference type="HAMAP" id="MF_00376">
    <property type="entry name" value="Dephospho_CoA_kinase"/>
    <property type="match status" value="1"/>
</dbReference>